<name>A0ABS5DF92_9PSEU</name>
<keyword evidence="5" id="KW-0378">Hydrolase</keyword>
<reference evidence="8 9" key="1">
    <citation type="submission" date="2021-04" db="EMBL/GenBank/DDBJ databases">
        <title>Whole-genome sequencing of Saccharopolyspora endophytica KCTC 19397.</title>
        <authorList>
            <person name="Ay H."/>
            <person name="Saygin H."/>
            <person name="Sahin N."/>
        </authorList>
    </citation>
    <scope>NUCLEOTIDE SEQUENCE [LARGE SCALE GENOMIC DNA]</scope>
    <source>
        <strain evidence="8 9">KCTC 19397</strain>
    </source>
</reference>
<dbReference type="PANTHER" id="PTHR37311">
    <property type="entry name" value="2-PHOSPHOSULFOLACTATE PHOSPHATASE-RELATED"/>
    <property type="match status" value="1"/>
</dbReference>
<proteinExistence type="inferred from homology"/>
<comment type="cofactor">
    <cofactor evidence="1">
        <name>Mg(2+)</name>
        <dbReference type="ChEBI" id="CHEBI:18420"/>
    </cofactor>
</comment>
<dbReference type="SUPFAM" id="SSF142823">
    <property type="entry name" value="ComB-like"/>
    <property type="match status" value="1"/>
</dbReference>
<dbReference type="Proteomes" id="UP000674084">
    <property type="component" value="Unassembled WGS sequence"/>
</dbReference>
<gene>
    <name evidence="8" type="ORF">KBO27_13010</name>
</gene>
<dbReference type="EC" id="3.1.3.71" evidence="3"/>
<evidence type="ECO:0000256" key="3">
    <source>
        <dbReference type="ARBA" id="ARBA00012953"/>
    </source>
</evidence>
<dbReference type="InterPro" id="IPR036702">
    <property type="entry name" value="ComB-like_sf"/>
</dbReference>
<comment type="catalytic activity">
    <reaction evidence="7">
        <text>(2R)-O-phospho-3-sulfolactate + H2O = (2R)-3-sulfolactate + phosphate</text>
        <dbReference type="Rhea" id="RHEA:23416"/>
        <dbReference type="ChEBI" id="CHEBI:15377"/>
        <dbReference type="ChEBI" id="CHEBI:15597"/>
        <dbReference type="ChEBI" id="CHEBI:43474"/>
        <dbReference type="ChEBI" id="CHEBI:58738"/>
        <dbReference type="EC" id="3.1.3.71"/>
    </reaction>
</comment>
<keyword evidence="6" id="KW-0460">Magnesium</keyword>
<accession>A0ABS5DF92</accession>
<organism evidence="8 9">
    <name type="scientific">Saccharopolyspora endophytica</name>
    <dbReference type="NCBI Taxonomy" id="543886"/>
    <lineage>
        <taxon>Bacteria</taxon>
        <taxon>Bacillati</taxon>
        <taxon>Actinomycetota</taxon>
        <taxon>Actinomycetes</taxon>
        <taxon>Pseudonocardiales</taxon>
        <taxon>Pseudonocardiaceae</taxon>
        <taxon>Saccharopolyspora</taxon>
    </lineage>
</organism>
<evidence type="ECO:0000313" key="9">
    <source>
        <dbReference type="Proteomes" id="UP000674084"/>
    </source>
</evidence>
<dbReference type="PANTHER" id="PTHR37311:SF1">
    <property type="entry name" value="2-PHOSPHOSULFOLACTATE PHOSPHATASE-RELATED"/>
    <property type="match status" value="1"/>
</dbReference>
<comment type="similarity">
    <text evidence="2">Belongs to the ComB family.</text>
</comment>
<protein>
    <recommendedName>
        <fullName evidence="4">Probable 2-phosphosulfolactate phosphatase</fullName>
        <ecNumber evidence="3">3.1.3.71</ecNumber>
    </recommendedName>
</protein>
<sequence length="262" mass="26910">MTTTEWAEQSSCGVRSEWGPSGASALASGCRVVVDVLSFTTSVAIAAERGTHVFPYRWRDGTAAAFAASHDARLAVGRSEVSAESPWSLSPAALRRAPFADRLVLPSPNGSTIAVAAADDVPVVAGCLRNATATARALSARGWGTADRPVNVIAAGERWPDGSLRPALEDLLGAGAIIAALHGRGCGPLSPESAAARAAYEATIDVPSTLANCASGRELNAIGHLEDVEIAAELDTTDAVPALTGDGRGRWFAVGGWGANRR</sequence>
<comment type="caution">
    <text evidence="8">The sequence shown here is derived from an EMBL/GenBank/DDBJ whole genome shotgun (WGS) entry which is preliminary data.</text>
</comment>
<evidence type="ECO:0000313" key="8">
    <source>
        <dbReference type="EMBL" id="MBQ0924870.1"/>
    </source>
</evidence>
<evidence type="ECO:0000256" key="6">
    <source>
        <dbReference type="ARBA" id="ARBA00022842"/>
    </source>
</evidence>
<dbReference type="EMBL" id="JAGPXE010000004">
    <property type="protein sequence ID" value="MBQ0924870.1"/>
    <property type="molecule type" value="Genomic_DNA"/>
</dbReference>
<dbReference type="RefSeq" id="WP_210970219.1">
    <property type="nucleotide sequence ID" value="NZ_JAGPXE010000004.1"/>
</dbReference>
<dbReference type="Pfam" id="PF04029">
    <property type="entry name" value="2-ph_phosp"/>
    <property type="match status" value="1"/>
</dbReference>
<evidence type="ECO:0000256" key="2">
    <source>
        <dbReference type="ARBA" id="ARBA00009997"/>
    </source>
</evidence>
<evidence type="ECO:0000256" key="7">
    <source>
        <dbReference type="ARBA" id="ARBA00033711"/>
    </source>
</evidence>
<dbReference type="InterPro" id="IPR005238">
    <property type="entry name" value="ComB-like"/>
</dbReference>
<evidence type="ECO:0000256" key="1">
    <source>
        <dbReference type="ARBA" id="ARBA00001946"/>
    </source>
</evidence>
<evidence type="ECO:0000256" key="5">
    <source>
        <dbReference type="ARBA" id="ARBA00022801"/>
    </source>
</evidence>
<dbReference type="Gene3D" id="3.90.1560.10">
    <property type="entry name" value="ComB-like"/>
    <property type="match status" value="1"/>
</dbReference>
<keyword evidence="9" id="KW-1185">Reference proteome</keyword>
<evidence type="ECO:0000256" key="4">
    <source>
        <dbReference type="ARBA" id="ARBA00021948"/>
    </source>
</evidence>